<keyword evidence="2" id="KW-1185">Reference proteome</keyword>
<proteinExistence type="predicted"/>
<evidence type="ECO:0000313" key="1">
    <source>
        <dbReference type="EMBL" id="GBM93803.1"/>
    </source>
</evidence>
<dbReference type="EMBL" id="BGPR01003906">
    <property type="protein sequence ID" value="GBM93803.1"/>
    <property type="molecule type" value="Genomic_DNA"/>
</dbReference>
<organism evidence="1 2">
    <name type="scientific">Araneus ventricosus</name>
    <name type="common">Orbweaver spider</name>
    <name type="synonym">Epeira ventricosa</name>
    <dbReference type="NCBI Taxonomy" id="182803"/>
    <lineage>
        <taxon>Eukaryota</taxon>
        <taxon>Metazoa</taxon>
        <taxon>Ecdysozoa</taxon>
        <taxon>Arthropoda</taxon>
        <taxon>Chelicerata</taxon>
        <taxon>Arachnida</taxon>
        <taxon>Araneae</taxon>
        <taxon>Araneomorphae</taxon>
        <taxon>Entelegynae</taxon>
        <taxon>Araneoidea</taxon>
        <taxon>Araneidae</taxon>
        <taxon>Araneus</taxon>
    </lineage>
</organism>
<name>A0A4Y2JTS1_ARAVE</name>
<dbReference type="AlphaFoldDB" id="A0A4Y2JTS1"/>
<gene>
    <name evidence="1" type="ORF">AVEN_244608_1</name>
</gene>
<sequence>MPYKLQRFGFRRRCHGSVERRNPSVPRTACLLPAPWVRFCHLLPAFPSVPACSCHRHATPVCLMPQCILCRLRFINAFHSFIPPCRSSRCPRGFCIAGRASPCLHDYGTGFCDWISWFWFIPAYAARSVAPFACCLRLLGVACGWFRANLIPACLVPAAPAAYTSRVAVPAAF</sequence>
<protein>
    <submittedName>
        <fullName evidence="1">Uncharacterized protein</fullName>
    </submittedName>
</protein>
<evidence type="ECO:0000313" key="2">
    <source>
        <dbReference type="Proteomes" id="UP000499080"/>
    </source>
</evidence>
<feature type="non-terminal residue" evidence="1">
    <location>
        <position position="173"/>
    </location>
</feature>
<dbReference type="Proteomes" id="UP000499080">
    <property type="component" value="Unassembled WGS sequence"/>
</dbReference>
<accession>A0A4Y2JTS1</accession>
<comment type="caution">
    <text evidence="1">The sequence shown here is derived from an EMBL/GenBank/DDBJ whole genome shotgun (WGS) entry which is preliminary data.</text>
</comment>
<reference evidence="1 2" key="1">
    <citation type="journal article" date="2019" name="Sci. Rep.">
        <title>Orb-weaving spider Araneus ventricosus genome elucidates the spidroin gene catalogue.</title>
        <authorList>
            <person name="Kono N."/>
            <person name="Nakamura H."/>
            <person name="Ohtoshi R."/>
            <person name="Moran D.A.P."/>
            <person name="Shinohara A."/>
            <person name="Yoshida Y."/>
            <person name="Fujiwara M."/>
            <person name="Mori M."/>
            <person name="Tomita M."/>
            <person name="Arakawa K."/>
        </authorList>
    </citation>
    <scope>NUCLEOTIDE SEQUENCE [LARGE SCALE GENOMIC DNA]</scope>
</reference>